<dbReference type="FunFam" id="3.40.50.720:FF:000121">
    <property type="entry name" value="Prostaglandin reductase 2"/>
    <property type="match status" value="1"/>
</dbReference>
<name>H2ZPX0_CIOSA</name>
<dbReference type="InterPro" id="IPR020843">
    <property type="entry name" value="ER"/>
</dbReference>
<evidence type="ECO:0000256" key="20">
    <source>
        <dbReference type="ARBA" id="ARBA00047461"/>
    </source>
</evidence>
<evidence type="ECO:0000256" key="15">
    <source>
        <dbReference type="ARBA" id="ARBA00023278"/>
    </source>
</evidence>
<keyword evidence="12" id="KW-0007">Acetylation</keyword>
<evidence type="ECO:0000256" key="8">
    <source>
        <dbReference type="ARBA" id="ARBA00022501"/>
    </source>
</evidence>
<dbReference type="Proteomes" id="UP000007875">
    <property type="component" value="Unassembled WGS sequence"/>
</dbReference>
<dbReference type="InterPro" id="IPR011032">
    <property type="entry name" value="GroES-like_sf"/>
</dbReference>
<dbReference type="InParanoid" id="H2ZPX0"/>
<comment type="catalytic activity">
    <reaction evidence="26">
        <text>nonan-2-one + NADP(+) = (3E)-nonen-2-one + NADPH + H(+)</text>
        <dbReference type="Rhea" id="RHEA:50616"/>
        <dbReference type="ChEBI" id="CHEBI:15378"/>
        <dbReference type="ChEBI" id="CHEBI:57783"/>
        <dbReference type="ChEBI" id="CHEBI:58349"/>
        <dbReference type="ChEBI" id="CHEBI:77927"/>
        <dbReference type="ChEBI" id="CHEBI:133457"/>
    </reaction>
    <physiologicalReaction direction="right-to-left" evidence="26">
        <dbReference type="Rhea" id="RHEA:50618"/>
    </physiologicalReaction>
</comment>
<comment type="catalytic activity">
    <reaction evidence="25">
        <text>dodecanal + NADP(+) = (2E)-dodecenal + NADPH + H(+)</text>
        <dbReference type="Rhea" id="RHEA:50784"/>
        <dbReference type="ChEBI" id="CHEBI:15378"/>
        <dbReference type="ChEBI" id="CHEBI:27836"/>
        <dbReference type="ChEBI" id="CHEBI:57783"/>
        <dbReference type="ChEBI" id="CHEBI:58349"/>
        <dbReference type="ChEBI" id="CHEBI:133741"/>
    </reaction>
    <physiologicalReaction direction="right-to-left" evidence="25">
        <dbReference type="Rhea" id="RHEA:50786"/>
    </physiologicalReaction>
</comment>
<comment type="subcellular location">
    <subcellularLocation>
        <location evidence="1">Cytoplasm</location>
    </subcellularLocation>
</comment>
<keyword evidence="11" id="KW-0521">NADP</keyword>
<dbReference type="CDD" id="cd08294">
    <property type="entry name" value="leukotriene_B4_DH_like"/>
    <property type="match status" value="1"/>
</dbReference>
<evidence type="ECO:0000256" key="14">
    <source>
        <dbReference type="ARBA" id="ARBA00023098"/>
    </source>
</evidence>
<dbReference type="FunCoup" id="H2ZPX0">
    <property type="interactions" value="6"/>
</dbReference>
<evidence type="ECO:0000256" key="27">
    <source>
        <dbReference type="ARBA" id="ARBA00048290"/>
    </source>
</evidence>
<comment type="catalytic activity">
    <reaction evidence="20">
        <text>octanal + NADP(+) = (2E)-octenal + NADPH + H(+)</text>
        <dbReference type="Rhea" id="RHEA:50780"/>
        <dbReference type="ChEBI" id="CHEBI:15378"/>
        <dbReference type="ChEBI" id="CHEBI:17935"/>
        <dbReference type="ChEBI" id="CHEBI:57783"/>
        <dbReference type="ChEBI" id="CHEBI:58349"/>
        <dbReference type="ChEBI" id="CHEBI:61748"/>
    </reaction>
    <physiologicalReaction direction="right-to-left" evidence="20">
        <dbReference type="Rhea" id="RHEA:50782"/>
    </physiologicalReaction>
</comment>
<comment type="catalytic activity">
    <reaction evidence="24">
        <text>13,14-dihydro-15-oxo-prostaglandin F1alpha + NADP(+) = 15-oxoprostaglandin F1alpha + NADPH + H(+)</text>
        <dbReference type="Rhea" id="RHEA:50592"/>
        <dbReference type="ChEBI" id="CHEBI:15378"/>
        <dbReference type="ChEBI" id="CHEBI:57783"/>
        <dbReference type="ChEBI" id="CHEBI:58349"/>
        <dbReference type="ChEBI" id="CHEBI:79072"/>
        <dbReference type="ChEBI" id="CHEBI:133411"/>
    </reaction>
    <physiologicalReaction direction="right-to-left" evidence="24">
        <dbReference type="Rhea" id="RHEA:50594"/>
    </physiologicalReaction>
</comment>
<comment type="catalytic activity">
    <reaction evidence="32">
        <text>13,14-dihydro-15-oxo-prostaglandin E1 + NADP(+) = 15-oxoprostaglandin E1 + NADPH + H(+)</text>
        <dbReference type="Rhea" id="RHEA:50584"/>
        <dbReference type="ChEBI" id="CHEBI:15378"/>
        <dbReference type="ChEBI" id="CHEBI:57401"/>
        <dbReference type="ChEBI" id="CHEBI:57783"/>
        <dbReference type="ChEBI" id="CHEBI:58349"/>
        <dbReference type="ChEBI" id="CHEBI:133408"/>
    </reaction>
    <physiologicalReaction direction="right-to-left" evidence="32">
        <dbReference type="Rhea" id="RHEA:50586"/>
    </physiologicalReaction>
</comment>
<evidence type="ECO:0000256" key="17">
    <source>
        <dbReference type="ARBA" id="ARBA00032255"/>
    </source>
</evidence>
<comment type="catalytic activity">
    <reaction evidence="27">
        <text>13,14-dihydro-15-oxo-PGF2alpha + NADP(+) = 15-oxoprostaglandin F2alpha + NADPH + H(+)</text>
        <dbReference type="Rhea" id="RHEA:50588"/>
        <dbReference type="ChEBI" id="CHEBI:15378"/>
        <dbReference type="ChEBI" id="CHEBI:57783"/>
        <dbReference type="ChEBI" id="CHEBI:58349"/>
        <dbReference type="ChEBI" id="CHEBI:133374"/>
        <dbReference type="ChEBI" id="CHEBI:133409"/>
    </reaction>
    <physiologicalReaction direction="right-to-left" evidence="27">
        <dbReference type="Rhea" id="RHEA:50590"/>
    </physiologicalReaction>
</comment>
<comment type="catalytic activity">
    <reaction evidence="21">
        <text>decanal + NADP(+) = (2E)-decenal + NADPH + H(+)</text>
        <dbReference type="Rhea" id="RHEA:50612"/>
        <dbReference type="ChEBI" id="CHEBI:15378"/>
        <dbReference type="ChEBI" id="CHEBI:31457"/>
        <dbReference type="ChEBI" id="CHEBI:57783"/>
        <dbReference type="ChEBI" id="CHEBI:58349"/>
        <dbReference type="ChEBI" id="CHEBI:133455"/>
    </reaction>
    <physiologicalReaction direction="right-to-left" evidence="21">
        <dbReference type="Rhea" id="RHEA:50614"/>
    </physiologicalReaction>
</comment>
<dbReference type="OMA" id="DVCQAKA"/>
<dbReference type="GO" id="GO:0047522">
    <property type="term" value="F:15-oxoprostaglandin 13-reductase [NAD(P)+] activity"/>
    <property type="evidence" value="ECO:0007669"/>
    <property type="project" value="UniProtKB-EC"/>
</dbReference>
<dbReference type="EC" id="1.3.1.48" evidence="4"/>
<dbReference type="SUPFAM" id="SSF51735">
    <property type="entry name" value="NAD(P)-binding Rossmann-fold domains"/>
    <property type="match status" value="1"/>
</dbReference>
<dbReference type="Gene3D" id="3.90.180.10">
    <property type="entry name" value="Medium-chain alcohol dehydrogenases, catalytic domain"/>
    <property type="match status" value="1"/>
</dbReference>
<evidence type="ECO:0000256" key="24">
    <source>
        <dbReference type="ARBA" id="ARBA00047878"/>
    </source>
</evidence>
<evidence type="ECO:0000313" key="37">
    <source>
        <dbReference type="Proteomes" id="UP000007875"/>
    </source>
</evidence>
<dbReference type="STRING" id="51511.ENSCSAVP00000019636"/>
<dbReference type="Ensembl" id="ENSCSAVT00000019848.1">
    <property type="protein sequence ID" value="ENSCSAVP00000019636.1"/>
    <property type="gene ID" value="ENSCSAVG00000011506.1"/>
</dbReference>
<dbReference type="InterPro" id="IPR045010">
    <property type="entry name" value="MDR_fam"/>
</dbReference>
<evidence type="ECO:0000256" key="32">
    <source>
        <dbReference type="ARBA" id="ARBA00049070"/>
    </source>
</evidence>
<evidence type="ECO:0000256" key="23">
    <source>
        <dbReference type="ARBA" id="ARBA00047871"/>
    </source>
</evidence>
<comment type="catalytic activity">
    <reaction evidence="23">
        <text>leukotriene B4 + NADP(+) = 12-oxo-leukotriene B4 + NADPH + H(+)</text>
        <dbReference type="Rhea" id="RHEA:50608"/>
        <dbReference type="ChEBI" id="CHEBI:15378"/>
        <dbReference type="ChEBI" id="CHEBI:57461"/>
        <dbReference type="ChEBI" id="CHEBI:57783"/>
        <dbReference type="ChEBI" id="CHEBI:58349"/>
        <dbReference type="ChEBI" id="CHEBI:133309"/>
    </reaction>
    <physiologicalReaction direction="left-to-right" evidence="23">
        <dbReference type="Rhea" id="RHEA:50609"/>
    </physiologicalReaction>
</comment>
<dbReference type="EC" id="1.3.1.74" evidence="5"/>
<dbReference type="GO" id="GO:0006693">
    <property type="term" value="P:prostaglandin metabolic process"/>
    <property type="evidence" value="ECO:0007669"/>
    <property type="project" value="UniProtKB-KW"/>
</dbReference>
<evidence type="ECO:0000256" key="10">
    <source>
        <dbReference type="ARBA" id="ARBA00022832"/>
    </source>
</evidence>
<keyword evidence="37" id="KW-1185">Reference proteome</keyword>
<keyword evidence="10" id="KW-0276">Fatty acid metabolism</keyword>
<dbReference type="Pfam" id="PF16884">
    <property type="entry name" value="ADH_N_2"/>
    <property type="match status" value="1"/>
</dbReference>
<evidence type="ECO:0000256" key="34">
    <source>
        <dbReference type="ARBA" id="ARBA00049368"/>
    </source>
</evidence>
<evidence type="ECO:0000256" key="29">
    <source>
        <dbReference type="ARBA" id="ARBA00048591"/>
    </source>
</evidence>
<evidence type="ECO:0000256" key="19">
    <source>
        <dbReference type="ARBA" id="ARBA00033119"/>
    </source>
</evidence>
<evidence type="ECO:0000256" key="1">
    <source>
        <dbReference type="ARBA" id="ARBA00004496"/>
    </source>
</evidence>
<comment type="similarity">
    <text evidence="2">Belongs to the NADP-dependent oxidoreductase L4BD family.</text>
</comment>
<evidence type="ECO:0000256" key="30">
    <source>
        <dbReference type="ARBA" id="ARBA00048953"/>
    </source>
</evidence>
<keyword evidence="15" id="KW-0379">Hydroxylation</keyword>
<comment type="catalytic activity">
    <reaction evidence="34">
        <text>hexanal + NADP(+) = (E)-hex-2-enal + NADPH + H(+)</text>
        <dbReference type="Rhea" id="RHEA:50776"/>
        <dbReference type="ChEBI" id="CHEBI:15378"/>
        <dbReference type="ChEBI" id="CHEBI:28913"/>
        <dbReference type="ChEBI" id="CHEBI:57783"/>
        <dbReference type="ChEBI" id="CHEBI:58349"/>
        <dbReference type="ChEBI" id="CHEBI:88528"/>
    </reaction>
    <physiologicalReaction direction="right-to-left" evidence="34">
        <dbReference type="Rhea" id="RHEA:50778"/>
    </physiologicalReaction>
</comment>
<dbReference type="InterPro" id="IPR013149">
    <property type="entry name" value="ADH-like_C"/>
</dbReference>
<evidence type="ECO:0000256" key="16">
    <source>
        <dbReference type="ARBA" id="ARBA00031851"/>
    </source>
</evidence>
<accession>H2ZPX0</accession>
<evidence type="ECO:0000256" key="31">
    <source>
        <dbReference type="ARBA" id="ARBA00049068"/>
    </source>
</evidence>
<evidence type="ECO:0000256" key="28">
    <source>
        <dbReference type="ARBA" id="ARBA00048387"/>
    </source>
</evidence>
<comment type="catalytic activity">
    <reaction evidence="31">
        <text>(5S,12S)-dihydroxy-(6E,10E,12E,14Z)-eicosatetraenoate + NADP(+) = 12-oxo-(5S)-hydroxy-(6E,8E,10E,14Z)-eicosatetraenoate + NADPH + H(+)</text>
        <dbReference type="Rhea" id="RHEA:51212"/>
        <dbReference type="ChEBI" id="CHEBI:15378"/>
        <dbReference type="ChEBI" id="CHEBI:57783"/>
        <dbReference type="ChEBI" id="CHEBI:58349"/>
        <dbReference type="ChEBI" id="CHEBI:133974"/>
        <dbReference type="ChEBI" id="CHEBI:133975"/>
    </reaction>
    <physiologicalReaction direction="left-to-right" evidence="31">
        <dbReference type="Rhea" id="RHEA:51213"/>
    </physiologicalReaction>
</comment>
<keyword evidence="13" id="KW-0560">Oxidoreductase</keyword>
<dbReference type="PANTHER" id="PTHR43205:SF7">
    <property type="entry name" value="PROSTAGLANDIN REDUCTASE 1"/>
    <property type="match status" value="1"/>
</dbReference>
<evidence type="ECO:0000256" key="21">
    <source>
        <dbReference type="ARBA" id="ARBA00047617"/>
    </source>
</evidence>
<dbReference type="Pfam" id="PF00107">
    <property type="entry name" value="ADH_zinc_N"/>
    <property type="match status" value="1"/>
</dbReference>
<evidence type="ECO:0000256" key="18">
    <source>
        <dbReference type="ARBA" id="ARBA00032297"/>
    </source>
</evidence>
<evidence type="ECO:0000256" key="9">
    <source>
        <dbReference type="ARBA" id="ARBA00022553"/>
    </source>
</evidence>
<evidence type="ECO:0000256" key="13">
    <source>
        <dbReference type="ARBA" id="ARBA00023002"/>
    </source>
</evidence>
<comment type="catalytic activity">
    <reaction evidence="33">
        <text>an n-alkanal + NADP(+) = an alk-2-enal + NADPH + H(+)</text>
        <dbReference type="Rhea" id="RHEA:13737"/>
        <dbReference type="ChEBI" id="CHEBI:12834"/>
        <dbReference type="ChEBI" id="CHEBI:13757"/>
        <dbReference type="ChEBI" id="CHEBI:15378"/>
        <dbReference type="ChEBI" id="CHEBI:57783"/>
        <dbReference type="ChEBI" id="CHEBI:58349"/>
        <dbReference type="EC" id="1.3.1.74"/>
    </reaction>
    <physiologicalReaction direction="right-to-left" evidence="33">
        <dbReference type="Rhea" id="RHEA:13739"/>
    </physiologicalReaction>
</comment>
<dbReference type="InterPro" id="IPR036291">
    <property type="entry name" value="NAD(P)-bd_dom_sf"/>
</dbReference>
<dbReference type="Gene3D" id="3.40.50.720">
    <property type="entry name" value="NAD(P)-binding Rossmann-like Domain"/>
    <property type="match status" value="1"/>
</dbReference>
<comment type="catalytic activity">
    <reaction evidence="22">
        <text>pentan-2-one + NADP(+) = (E)-pent-3-en-2-one + NADPH + H(+)</text>
        <dbReference type="Rhea" id="RHEA:50788"/>
        <dbReference type="ChEBI" id="CHEBI:15378"/>
        <dbReference type="ChEBI" id="CHEBI:16472"/>
        <dbReference type="ChEBI" id="CHEBI:57783"/>
        <dbReference type="ChEBI" id="CHEBI:58349"/>
        <dbReference type="ChEBI" id="CHEBI:145276"/>
    </reaction>
    <physiologicalReaction direction="right-to-left" evidence="22">
        <dbReference type="Rhea" id="RHEA:50790"/>
    </physiologicalReaction>
</comment>
<reference evidence="36" key="2">
    <citation type="submission" date="2025-08" db="UniProtKB">
        <authorList>
            <consortium name="Ensembl"/>
        </authorList>
    </citation>
    <scope>IDENTIFICATION</scope>
</reference>
<keyword evidence="9" id="KW-0597">Phosphoprotein</keyword>
<proteinExistence type="inferred from homology"/>
<keyword evidence="7" id="KW-0963">Cytoplasm</keyword>
<reference evidence="36" key="3">
    <citation type="submission" date="2025-09" db="UniProtKB">
        <authorList>
            <consortium name="Ensembl"/>
        </authorList>
    </citation>
    <scope>IDENTIFICATION</scope>
</reference>
<comment type="catalytic activity">
    <reaction evidence="30">
        <text>6-trans-leukotriene B4 + NADP(+) = 12-oxo-(5S)-hydroxy-(6E,8E,10E,14Z)-eicosatetraenoate + NADPH + H(+)</text>
        <dbReference type="Rhea" id="RHEA:51204"/>
        <dbReference type="ChEBI" id="CHEBI:15378"/>
        <dbReference type="ChEBI" id="CHEBI:57783"/>
        <dbReference type="ChEBI" id="CHEBI:58349"/>
        <dbReference type="ChEBI" id="CHEBI:90723"/>
        <dbReference type="ChEBI" id="CHEBI:133974"/>
    </reaction>
    <physiologicalReaction direction="left-to-right" evidence="30">
        <dbReference type="Rhea" id="RHEA:51205"/>
    </physiologicalReaction>
</comment>
<comment type="catalytic activity">
    <reaction evidence="29">
        <text>20-hydroxy-leukotriene B4 + NADP(+) = 12-oxo-20-hydroxy-leukotriene B4 + NADPH + H(+)</text>
        <dbReference type="Rhea" id="RHEA:51208"/>
        <dbReference type="ChEBI" id="CHEBI:15378"/>
        <dbReference type="ChEBI" id="CHEBI:57460"/>
        <dbReference type="ChEBI" id="CHEBI:57783"/>
        <dbReference type="ChEBI" id="CHEBI:58349"/>
        <dbReference type="ChEBI" id="CHEBI:133346"/>
    </reaction>
    <physiologicalReaction direction="left-to-right" evidence="29">
        <dbReference type="Rhea" id="RHEA:51209"/>
    </physiologicalReaction>
</comment>
<dbReference type="GO" id="GO:0005737">
    <property type="term" value="C:cytoplasm"/>
    <property type="evidence" value="ECO:0007669"/>
    <property type="project" value="UniProtKB-SubCell"/>
</dbReference>
<protein>
    <recommendedName>
        <fullName evidence="6">Prostaglandin reductase 1</fullName>
        <ecNumber evidence="4">1.3.1.48</ecNumber>
        <ecNumber evidence="5">1.3.1.74</ecNumber>
    </recommendedName>
    <alternativeName>
        <fullName evidence="19">15-oxoprostaglandin 13-reductase</fullName>
    </alternativeName>
    <alternativeName>
        <fullName evidence="17">Dithiolethione-inducible gene 1 protein</fullName>
    </alternativeName>
    <alternativeName>
        <fullName evidence="16">Leukotriene B4 12-hydroxydehydrogenase</fullName>
    </alternativeName>
    <alternativeName>
        <fullName evidence="18">NAD(P)H-dependent alkenal/one oxidoreductase</fullName>
    </alternativeName>
</protein>
<evidence type="ECO:0000256" key="33">
    <source>
        <dbReference type="ARBA" id="ARBA00049179"/>
    </source>
</evidence>
<dbReference type="InterPro" id="IPR014190">
    <property type="entry name" value="PTGR1"/>
</dbReference>
<evidence type="ECO:0000313" key="36">
    <source>
        <dbReference type="Ensembl" id="ENSCSAVP00000019636.1"/>
    </source>
</evidence>
<keyword evidence="14" id="KW-0443">Lipid metabolism</keyword>
<evidence type="ECO:0000256" key="2">
    <source>
        <dbReference type="ARBA" id="ARBA00010460"/>
    </source>
</evidence>
<evidence type="ECO:0000256" key="5">
    <source>
        <dbReference type="ARBA" id="ARBA00012410"/>
    </source>
</evidence>
<evidence type="ECO:0000256" key="6">
    <source>
        <dbReference type="ARBA" id="ARBA00020651"/>
    </source>
</evidence>
<comment type="catalytic activity">
    <reaction evidence="28">
        <text>4-hydroxynonanal + NADP(+) = (E)-4-hydroxynon-2-enal + NADPH + H(+)</text>
        <dbReference type="Rhea" id="RHEA:64736"/>
        <dbReference type="ChEBI" id="CHEBI:15378"/>
        <dbReference type="ChEBI" id="CHEBI:57783"/>
        <dbReference type="ChEBI" id="CHEBI:58349"/>
        <dbReference type="ChEBI" id="CHEBI:58968"/>
        <dbReference type="ChEBI" id="CHEBI:156112"/>
    </reaction>
    <physiologicalReaction direction="right-to-left" evidence="28">
        <dbReference type="Rhea" id="RHEA:64738"/>
    </physiologicalReaction>
</comment>
<evidence type="ECO:0000256" key="22">
    <source>
        <dbReference type="ARBA" id="ARBA00047742"/>
    </source>
</evidence>
<dbReference type="SMART" id="SM00829">
    <property type="entry name" value="PKS_ER"/>
    <property type="match status" value="1"/>
</dbReference>
<dbReference type="GeneTree" id="ENSGT00940000154810"/>
<evidence type="ECO:0000256" key="12">
    <source>
        <dbReference type="ARBA" id="ARBA00022990"/>
    </source>
</evidence>
<dbReference type="SUPFAM" id="SSF50129">
    <property type="entry name" value="GroES-like"/>
    <property type="match status" value="2"/>
</dbReference>
<evidence type="ECO:0000256" key="25">
    <source>
        <dbReference type="ARBA" id="ARBA00047903"/>
    </source>
</evidence>
<evidence type="ECO:0000256" key="4">
    <source>
        <dbReference type="ARBA" id="ARBA00011981"/>
    </source>
</evidence>
<evidence type="ECO:0000256" key="26">
    <source>
        <dbReference type="ARBA" id="ARBA00048066"/>
    </source>
</evidence>
<dbReference type="PANTHER" id="PTHR43205">
    <property type="entry name" value="PROSTAGLANDIN REDUCTASE"/>
    <property type="match status" value="1"/>
</dbReference>
<evidence type="ECO:0000256" key="11">
    <source>
        <dbReference type="ARBA" id="ARBA00022857"/>
    </source>
</evidence>
<evidence type="ECO:0000259" key="35">
    <source>
        <dbReference type="SMART" id="SM00829"/>
    </source>
</evidence>
<dbReference type="GO" id="GO:0032440">
    <property type="term" value="F:2-alkenal reductase [NAD(P)H] activity"/>
    <property type="evidence" value="ECO:0007669"/>
    <property type="project" value="UniProtKB-EC"/>
</dbReference>
<sequence>AMVKSRYFTKTQEFDGMPKVIDFKIVEEEIDDDLKDKEILGEAIYISVDPYTRYAVYYNVPPGAPIIGFQVIKVTKSKNPKYFVGEKIMVHGGWRTTCKVDDEQVWYKVDKISGIDTSVFVGALGMPGMTAYCGFLEICQPKEGETVFVNGCAGAVGNLVGQIAKIKGCKVIGCCGSDEKIKFAKSIGFDDVFNYKTCKDYPGILKKMAPNGVDCFFDNVGGRMSTDVLACMNVGGRISVCGAISAYNSKTLGQATMVQSYMARKQLLMRGFGVGQFKDKFPEALKHMIQWIQEGKLKIHETTTKGFENTPQAFIDMLSGGNIGKAVVKV</sequence>
<dbReference type="InterPro" id="IPR041694">
    <property type="entry name" value="ADH_N_2"/>
</dbReference>
<dbReference type="AlphaFoldDB" id="H2ZPX0"/>
<evidence type="ECO:0000256" key="7">
    <source>
        <dbReference type="ARBA" id="ARBA00022490"/>
    </source>
</evidence>
<organism evidence="36 37">
    <name type="scientific">Ciona savignyi</name>
    <name type="common">Pacific transparent sea squirt</name>
    <dbReference type="NCBI Taxonomy" id="51511"/>
    <lineage>
        <taxon>Eukaryota</taxon>
        <taxon>Metazoa</taxon>
        <taxon>Chordata</taxon>
        <taxon>Tunicata</taxon>
        <taxon>Ascidiacea</taxon>
        <taxon>Phlebobranchia</taxon>
        <taxon>Cionidae</taxon>
        <taxon>Ciona</taxon>
    </lineage>
</organism>
<dbReference type="eggNOG" id="KOG1196">
    <property type="taxonomic scope" value="Eukaryota"/>
</dbReference>
<comment type="subunit">
    <text evidence="3">Monomer or homodimer.</text>
</comment>
<keyword evidence="8" id="KW-0644">Prostaglandin metabolism</keyword>
<reference evidence="37" key="1">
    <citation type="submission" date="2003-08" db="EMBL/GenBank/DDBJ databases">
        <authorList>
            <person name="Birren B."/>
            <person name="Nusbaum C."/>
            <person name="Abebe A."/>
            <person name="Abouelleil A."/>
            <person name="Adekoya E."/>
            <person name="Ait-zahra M."/>
            <person name="Allen N."/>
            <person name="Allen T."/>
            <person name="An P."/>
            <person name="Anderson M."/>
            <person name="Anderson S."/>
            <person name="Arachchi H."/>
            <person name="Armbruster J."/>
            <person name="Bachantsang P."/>
            <person name="Baldwin J."/>
            <person name="Barry A."/>
            <person name="Bayul T."/>
            <person name="Blitshsteyn B."/>
            <person name="Bloom T."/>
            <person name="Blye J."/>
            <person name="Boguslavskiy L."/>
            <person name="Borowsky M."/>
            <person name="Boukhgalter B."/>
            <person name="Brunache A."/>
            <person name="Butler J."/>
            <person name="Calixte N."/>
            <person name="Calvo S."/>
            <person name="Camarata J."/>
            <person name="Campo K."/>
            <person name="Chang J."/>
            <person name="Cheshatsang Y."/>
            <person name="Citroen M."/>
            <person name="Collymore A."/>
            <person name="Considine T."/>
            <person name="Cook A."/>
            <person name="Cooke P."/>
            <person name="Corum B."/>
            <person name="Cuomo C."/>
            <person name="David R."/>
            <person name="Dawoe T."/>
            <person name="Degray S."/>
            <person name="Dodge S."/>
            <person name="Dooley K."/>
            <person name="Dorje P."/>
            <person name="Dorjee K."/>
            <person name="Dorris L."/>
            <person name="Duffey N."/>
            <person name="Dupes A."/>
            <person name="Elkins T."/>
            <person name="Engels R."/>
            <person name="Erickson J."/>
            <person name="Farina A."/>
            <person name="Faro S."/>
            <person name="Ferreira P."/>
            <person name="Fischer H."/>
            <person name="Fitzgerald M."/>
            <person name="Foley K."/>
            <person name="Gage D."/>
            <person name="Galagan J."/>
            <person name="Gearin G."/>
            <person name="Gnerre S."/>
            <person name="Gnirke A."/>
            <person name="Goyette A."/>
            <person name="Graham J."/>
            <person name="Grandbois E."/>
            <person name="Gyaltsen K."/>
            <person name="Hafez N."/>
            <person name="Hagopian D."/>
            <person name="Hagos B."/>
            <person name="Hall J."/>
            <person name="Hatcher B."/>
            <person name="Heller A."/>
            <person name="Higgins H."/>
            <person name="Honan T."/>
            <person name="Horn A."/>
            <person name="Houde N."/>
            <person name="Hughes L."/>
            <person name="Hulme W."/>
            <person name="Husby E."/>
            <person name="Iliev I."/>
            <person name="Jaffe D."/>
            <person name="Jones C."/>
            <person name="Kamal M."/>
            <person name="Kamat A."/>
            <person name="Kamvysselis M."/>
            <person name="Karlsson E."/>
            <person name="Kells C."/>
            <person name="Kieu A."/>
            <person name="Kisner P."/>
            <person name="Kodira C."/>
            <person name="Kulbokas E."/>
            <person name="Labutti K."/>
            <person name="Lama D."/>
            <person name="Landers T."/>
            <person name="Leger J."/>
            <person name="Levine S."/>
            <person name="Lewis D."/>
            <person name="Lewis T."/>
            <person name="Lindblad-toh K."/>
            <person name="Liu X."/>
            <person name="Lokyitsang T."/>
            <person name="Lokyitsang Y."/>
            <person name="Lucien O."/>
            <person name="Lui A."/>
            <person name="Ma L.J."/>
            <person name="Mabbitt R."/>
            <person name="Macdonald J."/>
            <person name="Maclean C."/>
            <person name="Major J."/>
            <person name="Manning J."/>
            <person name="Marabella R."/>
            <person name="Maru K."/>
            <person name="Matthews C."/>
            <person name="Mauceli E."/>
            <person name="Mccarthy M."/>
            <person name="Mcdonough S."/>
            <person name="Mcghee T."/>
            <person name="Meldrim J."/>
            <person name="Meneus L."/>
            <person name="Mesirov J."/>
            <person name="Mihalev A."/>
            <person name="Mihova T."/>
            <person name="Mikkelsen T."/>
            <person name="Mlenga V."/>
            <person name="Moru K."/>
            <person name="Mozes J."/>
            <person name="Mulrain L."/>
            <person name="Munson G."/>
            <person name="Naylor J."/>
            <person name="Newes C."/>
            <person name="Nguyen C."/>
            <person name="Nguyen N."/>
            <person name="Nguyen T."/>
            <person name="Nicol R."/>
            <person name="Nielsen C."/>
            <person name="Nizzari M."/>
            <person name="Norbu C."/>
            <person name="Norbu N."/>
            <person name="O'donnell P."/>
            <person name="Okoawo O."/>
            <person name="O'leary S."/>
            <person name="Omotosho B."/>
            <person name="O'neill K."/>
            <person name="Osman S."/>
            <person name="Parker S."/>
            <person name="Perrin D."/>
            <person name="Phunkhang P."/>
            <person name="Piqani B."/>
            <person name="Purcell S."/>
            <person name="Rachupka T."/>
            <person name="Ramasamy U."/>
            <person name="Rameau R."/>
            <person name="Ray V."/>
            <person name="Raymond C."/>
            <person name="Retta R."/>
            <person name="Richardson S."/>
            <person name="Rise C."/>
            <person name="Rodriguez J."/>
            <person name="Rogers J."/>
            <person name="Rogov P."/>
            <person name="Rutman M."/>
            <person name="Schupbach R."/>
            <person name="Seaman C."/>
            <person name="Settipalli S."/>
            <person name="Sharpe T."/>
            <person name="Sheridan J."/>
            <person name="Sherpa N."/>
            <person name="Shi J."/>
            <person name="Smirnov S."/>
            <person name="Smith C."/>
            <person name="Sougnez C."/>
            <person name="Spencer B."/>
            <person name="Stalker J."/>
            <person name="Stange-thomann N."/>
            <person name="Stavropoulos S."/>
            <person name="Stetson K."/>
            <person name="Stone C."/>
            <person name="Stone S."/>
            <person name="Stubbs M."/>
            <person name="Talamas J."/>
            <person name="Tchuinga P."/>
            <person name="Tenzing P."/>
            <person name="Tesfaye S."/>
            <person name="Theodore J."/>
            <person name="Thoulutsang Y."/>
            <person name="Topham K."/>
            <person name="Towey S."/>
            <person name="Tsamla T."/>
            <person name="Tsomo N."/>
            <person name="Vallee D."/>
            <person name="Vassiliev H."/>
            <person name="Venkataraman V."/>
            <person name="Vinson J."/>
            <person name="Vo A."/>
            <person name="Wade C."/>
            <person name="Wang S."/>
            <person name="Wangchuk T."/>
            <person name="Wangdi T."/>
            <person name="Whittaker C."/>
            <person name="Wilkinson J."/>
            <person name="Wu Y."/>
            <person name="Wyman D."/>
            <person name="Yadav S."/>
            <person name="Yang S."/>
            <person name="Yang X."/>
            <person name="Yeager S."/>
            <person name="Yee E."/>
            <person name="Young G."/>
            <person name="Zainoun J."/>
            <person name="Zembeck L."/>
            <person name="Zimmer A."/>
            <person name="Zody M."/>
            <person name="Lander E."/>
        </authorList>
    </citation>
    <scope>NUCLEOTIDE SEQUENCE [LARGE SCALE GENOMIC DNA]</scope>
</reference>
<evidence type="ECO:0000256" key="3">
    <source>
        <dbReference type="ARBA" id="ARBA00011852"/>
    </source>
</evidence>
<feature type="domain" description="Enoyl reductase (ER)" evidence="35">
    <location>
        <begin position="16"/>
        <end position="328"/>
    </location>
</feature>